<dbReference type="EMBL" id="CAJVPZ010012641">
    <property type="protein sequence ID" value="CAG8641696.1"/>
    <property type="molecule type" value="Genomic_DNA"/>
</dbReference>
<dbReference type="AlphaFoldDB" id="A0A9N9DMB2"/>
<proteinExistence type="predicted"/>
<name>A0A9N9DMB2_9GLOM</name>
<sequence length="54" mass="5908">AMVGVLSSNKELEFGTNFELAKFEVDDSELGKFGKLGGKKKVVVRITDGLTIKY</sequence>
<dbReference type="Proteomes" id="UP000789396">
    <property type="component" value="Unassembled WGS sequence"/>
</dbReference>
<reference evidence="1" key="1">
    <citation type="submission" date="2021-06" db="EMBL/GenBank/DDBJ databases">
        <authorList>
            <person name="Kallberg Y."/>
            <person name="Tangrot J."/>
            <person name="Rosling A."/>
        </authorList>
    </citation>
    <scope>NUCLEOTIDE SEQUENCE</scope>
    <source>
        <strain evidence="1">IN212</strain>
    </source>
</reference>
<protein>
    <submittedName>
        <fullName evidence="1">9891_t:CDS:1</fullName>
    </submittedName>
</protein>
<evidence type="ECO:0000313" key="2">
    <source>
        <dbReference type="Proteomes" id="UP000789396"/>
    </source>
</evidence>
<accession>A0A9N9DMB2</accession>
<keyword evidence="2" id="KW-1185">Reference proteome</keyword>
<evidence type="ECO:0000313" key="1">
    <source>
        <dbReference type="EMBL" id="CAG8641696.1"/>
    </source>
</evidence>
<organism evidence="1 2">
    <name type="scientific">Racocetra fulgida</name>
    <dbReference type="NCBI Taxonomy" id="60492"/>
    <lineage>
        <taxon>Eukaryota</taxon>
        <taxon>Fungi</taxon>
        <taxon>Fungi incertae sedis</taxon>
        <taxon>Mucoromycota</taxon>
        <taxon>Glomeromycotina</taxon>
        <taxon>Glomeromycetes</taxon>
        <taxon>Diversisporales</taxon>
        <taxon>Gigasporaceae</taxon>
        <taxon>Racocetra</taxon>
    </lineage>
</organism>
<gene>
    <name evidence="1" type="ORF">RFULGI_LOCUS8105</name>
</gene>
<feature type="non-terminal residue" evidence="1">
    <location>
        <position position="1"/>
    </location>
</feature>
<comment type="caution">
    <text evidence="1">The sequence shown here is derived from an EMBL/GenBank/DDBJ whole genome shotgun (WGS) entry which is preliminary data.</text>
</comment>